<dbReference type="RefSeq" id="XP_043175833.1">
    <property type="nucleotide sequence ID" value="XM_043323414.1"/>
</dbReference>
<organism evidence="1 2">
    <name type="scientific">Rhizoctonia solani</name>
    <dbReference type="NCBI Taxonomy" id="456999"/>
    <lineage>
        <taxon>Eukaryota</taxon>
        <taxon>Fungi</taxon>
        <taxon>Dikarya</taxon>
        <taxon>Basidiomycota</taxon>
        <taxon>Agaricomycotina</taxon>
        <taxon>Agaricomycetes</taxon>
        <taxon>Cantharellales</taxon>
        <taxon>Ceratobasidiaceae</taxon>
        <taxon>Rhizoctonia</taxon>
    </lineage>
</organism>
<reference evidence="1" key="1">
    <citation type="submission" date="2020-05" db="EMBL/GenBank/DDBJ databases">
        <title>Evolutionary and genomic comparisons of hybrid uninucleate and nonhybrid Rhizoctonia fungi.</title>
        <authorList>
            <person name="Li C."/>
            <person name="Chen X."/>
        </authorList>
    </citation>
    <scope>NUCLEOTIDE SEQUENCE</scope>
    <source>
        <strain evidence="1">AG-1 IA</strain>
    </source>
</reference>
<gene>
    <name evidence="1" type="ORF">RhiXN_03597</name>
</gene>
<name>A0A8H8SRC9_9AGAM</name>
<protein>
    <submittedName>
        <fullName evidence="1">LON domain serine protease</fullName>
    </submittedName>
</protein>
<keyword evidence="1" id="KW-0645">Protease</keyword>
<dbReference type="EMBL" id="CP059658">
    <property type="protein sequence ID" value="QRW15596.1"/>
    <property type="molecule type" value="Genomic_DNA"/>
</dbReference>
<dbReference type="GO" id="GO:0006508">
    <property type="term" value="P:proteolysis"/>
    <property type="evidence" value="ECO:0007669"/>
    <property type="project" value="UniProtKB-KW"/>
</dbReference>
<evidence type="ECO:0000313" key="2">
    <source>
        <dbReference type="Proteomes" id="UP000650533"/>
    </source>
</evidence>
<accession>A0A8H8SRC9</accession>
<dbReference type="GO" id="GO:0008233">
    <property type="term" value="F:peptidase activity"/>
    <property type="evidence" value="ECO:0007669"/>
    <property type="project" value="UniProtKB-KW"/>
</dbReference>
<dbReference type="GeneID" id="67025877"/>
<proteinExistence type="predicted"/>
<dbReference type="Proteomes" id="UP000650533">
    <property type="component" value="Chromosome 1"/>
</dbReference>
<dbReference type="AlphaFoldDB" id="A0A8H8SRC9"/>
<evidence type="ECO:0000313" key="1">
    <source>
        <dbReference type="EMBL" id="QRW15596.1"/>
    </source>
</evidence>
<dbReference type="KEGG" id="rsx:RhiXN_03597"/>
<keyword evidence="1" id="KW-0378">Hydrolase</keyword>
<sequence>MATMQGKYKAQLAGLKELHKVAPRCLRQLQMEWQDYIVEYLGALFVPEGNSNAGLCSTRICLDTPKPEDCNTISTDKMETHLFKNA</sequence>